<proteinExistence type="predicted"/>
<accession>A0A3G2YRN8</accession>
<organism evidence="1">
    <name type="scientific">Lentibacter phage vB_LenP_ICBM3</name>
    <dbReference type="NCBI Taxonomy" id="2301530"/>
    <lineage>
        <taxon>Viruses</taxon>
        <taxon>Duplodnaviria</taxon>
        <taxon>Heunggongvirae</taxon>
        <taxon>Uroviricota</taxon>
        <taxon>Caudoviricetes</taxon>
        <taxon>Zobellviridae</taxon>
        <taxon>Cobavirinae</taxon>
        <taxon>Siovirus</taxon>
        <taxon>Siovirus germanense</taxon>
    </lineage>
</organism>
<protein>
    <submittedName>
        <fullName evidence="1">Uncharacterized protein</fullName>
    </submittedName>
</protein>
<reference evidence="1" key="1">
    <citation type="journal article" date="2019" name="ISME J.">
        <title>Cobaviruses - a new globally distributed phage group infecting Rhodobacteraceae in marine ecosystems.</title>
        <authorList>
            <person name="Bischoff V."/>
            <person name="Bunk B."/>
            <person name="Meier-Kolthoff J.P."/>
            <person name="Sproer C."/>
            <person name="Poehlein A."/>
            <person name="Dogs M."/>
            <person name="Nguyen M."/>
            <person name="Petersen J."/>
            <person name="Daniel R."/>
            <person name="Overmann J."/>
            <person name="Goker M."/>
            <person name="Simon M."/>
            <person name="Brinkhoff T."/>
            <person name="Moraru C."/>
        </authorList>
    </citation>
    <scope>NUCLEOTIDE SEQUENCE</scope>
</reference>
<dbReference type="EMBL" id="MF431615">
    <property type="protein sequence ID" value="AYP28054.1"/>
    <property type="molecule type" value="Genomic_DNA"/>
</dbReference>
<dbReference type="Proteomes" id="UP000272148">
    <property type="component" value="Segment"/>
</dbReference>
<name>A0A3G2YRN8_9CAUD</name>
<evidence type="ECO:0000313" key="1">
    <source>
        <dbReference type="EMBL" id="AYP28054.1"/>
    </source>
</evidence>
<sequence length="70" mass="8318">MSMCGEIENCEHEMQQLKQKFFELSFKSETMDRKEREGKLEEVRLKLLDTSHRLNMLLEAVNRHEGGPHD</sequence>